<gene>
    <name evidence="1" type="ORF">L198_08296</name>
</gene>
<dbReference type="RefSeq" id="XP_019027764.1">
    <property type="nucleotide sequence ID" value="XM_019180261.1"/>
</dbReference>
<comment type="caution">
    <text evidence="1">The sequence shown here is derived from an EMBL/GenBank/DDBJ whole genome shotgun (WGS) entry which is preliminary data.</text>
</comment>
<dbReference type="Proteomes" id="UP000094819">
    <property type="component" value="Unassembled WGS sequence"/>
</dbReference>
<organism evidence="1 2">
    <name type="scientific">Cryptococcus wingfieldii CBS 7118</name>
    <dbReference type="NCBI Taxonomy" id="1295528"/>
    <lineage>
        <taxon>Eukaryota</taxon>
        <taxon>Fungi</taxon>
        <taxon>Dikarya</taxon>
        <taxon>Basidiomycota</taxon>
        <taxon>Agaricomycotina</taxon>
        <taxon>Tremellomycetes</taxon>
        <taxon>Tremellales</taxon>
        <taxon>Cryptococcaceae</taxon>
        <taxon>Cryptococcus</taxon>
    </lineage>
</organism>
<dbReference type="EMBL" id="AWGH01000067">
    <property type="protein sequence ID" value="ODN73608.1"/>
    <property type="molecule type" value="Genomic_DNA"/>
</dbReference>
<name>A0A1E3HB87_9TREE</name>
<evidence type="ECO:0000313" key="2">
    <source>
        <dbReference type="Proteomes" id="UP000094819"/>
    </source>
</evidence>
<accession>A0A1E3HB87</accession>
<dbReference type="GeneID" id="30197506"/>
<protein>
    <submittedName>
        <fullName evidence="1">Uncharacterized protein</fullName>
    </submittedName>
</protein>
<reference evidence="1 2" key="1">
    <citation type="submission" date="2016-06" db="EMBL/GenBank/DDBJ databases">
        <title>Evolution of pathogenesis and genome organization in the Tremellales.</title>
        <authorList>
            <person name="Cuomo C."/>
            <person name="Litvintseva A."/>
            <person name="Heitman J."/>
            <person name="Chen Y."/>
            <person name="Sun S."/>
            <person name="Springer D."/>
            <person name="Dromer F."/>
            <person name="Young S."/>
            <person name="Zeng Q."/>
            <person name="Chapman S."/>
            <person name="Gujja S."/>
            <person name="Saif S."/>
            <person name="Birren B."/>
        </authorList>
    </citation>
    <scope>NUCLEOTIDE SEQUENCE [LARGE SCALE GENOMIC DNA]</scope>
    <source>
        <strain evidence="1 2">CBS 7118</strain>
    </source>
</reference>
<dbReference type="OrthoDB" id="2569417at2759"/>
<proteinExistence type="predicted"/>
<sequence length="300" mass="33574">MDRDDANLIGALLDELDLRDAQAPSFDSFSDLSASPLFSLPSPAQAQALPARLRDLRIQAGSKVLVYAICEDQPSCSAKRPPSADNLPSSIHPDYSLQTGNDFLLVTDDDVGFYVDRDFLLCHSELFHDFENMACDISNKDAIGDCIKSSVVRRDMPGALSKGLRVVLLNSADTDSTWPDFHDFDNESDWSPQRQTWPYTLEDLALAIKIANQYGFTSFSSQAHSKAPRKSLWFQYLLAAFESDERGANAIAKSTLYFNLETCCPLALLSILDKHNAPYATLLRDIHDFVLLQRIYRSHR</sequence>
<keyword evidence="2" id="KW-1185">Reference proteome</keyword>
<dbReference type="AlphaFoldDB" id="A0A1E3HB87"/>
<evidence type="ECO:0000313" key="1">
    <source>
        <dbReference type="EMBL" id="ODN73608.1"/>
    </source>
</evidence>